<dbReference type="Pfam" id="PF18158">
    <property type="entry name" value="AidB_N"/>
    <property type="match status" value="1"/>
</dbReference>
<dbReference type="PANTHER" id="PTHR42707">
    <property type="entry name" value="ACYL-COA DEHYDROGENASE"/>
    <property type="match status" value="1"/>
</dbReference>
<sequence>MSEKVVPAASSATTGFFQAKPQLTNQYHEDHAFRRALDLFLPAQTRTSIDSEFSQLGDKVLSPQVLFWLRDAEVHQPTLVLRDSFGSPRNELITSEGWRQLQDFGFREGMVATGYEGKYGHHTRVVQFAKIHLFAGSSSTVTCPSAMQDGAAKLIMTFLADGRANDPTLEAVLQRAYKRLTSRDPTFAWTSGQWMTERTGGSDVSGTETRATPLSESQIHADDAWTASDGSPLGPFSVDGFKWFSSATDANMCFFLAKTPTSERVSLFFGPVRRLKGDSLEFNGIFPQRLKNKLGTKALPTAELELKGMRAYMLGQEGAGTKEISPILNITRVYNAVSSVGSMARGLAISRAFARVRTVAGGQPLMNTPAHVRSMAIQHVEYRGQTMIVYFITYLLGITEHSSSTSQPNSPLLENSAWTAPLLRILTPVVKAMSAAAAVDGLRACMESMGGLGYLENEDVELNVAKIYRDTNVLTIWEGTTDVLAADTVRVLKGRGAEQALKALAGWAQNIVRNHESKFGLSLKRVIVEIQDLVTLVQRKNPHELLYLGRDLLDSISWIVITLLLVADATRDNDAIAVETAKRWLARKDEQLAQDLLARPWIERAKLDQAVVFGPSPQFVSATAKI</sequence>
<evidence type="ECO:0000313" key="7">
    <source>
        <dbReference type="RefSeq" id="XP_033462565.1"/>
    </source>
</evidence>
<evidence type="ECO:0000313" key="6">
    <source>
        <dbReference type="Proteomes" id="UP000504637"/>
    </source>
</evidence>
<dbReference type="InterPro" id="IPR041504">
    <property type="entry name" value="AidB_N"/>
</dbReference>
<name>A0A6J3MD54_9PEZI</name>
<keyword evidence="2" id="KW-0285">Flavoprotein</keyword>
<dbReference type="PANTHER" id="PTHR42707:SF2">
    <property type="entry name" value="ACD11 DEHYDROGENASE"/>
    <property type="match status" value="1"/>
</dbReference>
<dbReference type="Proteomes" id="UP000504637">
    <property type="component" value="Unplaced"/>
</dbReference>
<dbReference type="RefSeq" id="XP_033462565.1">
    <property type="nucleotide sequence ID" value="XM_033604310.1"/>
</dbReference>
<keyword evidence="6" id="KW-1185">Reference proteome</keyword>
<evidence type="ECO:0000259" key="5">
    <source>
        <dbReference type="Pfam" id="PF18158"/>
    </source>
</evidence>
<feature type="domain" description="Acyl-CoA dehydrogenase/oxidase C-terminal" evidence="4">
    <location>
        <begin position="319"/>
        <end position="489"/>
    </location>
</feature>
<dbReference type="InterPro" id="IPR036250">
    <property type="entry name" value="AcylCo_DH-like_C"/>
</dbReference>
<evidence type="ECO:0000256" key="3">
    <source>
        <dbReference type="ARBA" id="ARBA00022827"/>
    </source>
</evidence>
<dbReference type="OrthoDB" id="10251155at2759"/>
<reference evidence="7" key="2">
    <citation type="submission" date="2020-04" db="EMBL/GenBank/DDBJ databases">
        <authorList>
            <consortium name="NCBI Genome Project"/>
        </authorList>
    </citation>
    <scope>NUCLEOTIDE SEQUENCE</scope>
    <source>
        <strain evidence="7">CBS 342.82</strain>
    </source>
</reference>
<dbReference type="SUPFAM" id="SSF56645">
    <property type="entry name" value="Acyl-CoA dehydrogenase NM domain-like"/>
    <property type="match status" value="1"/>
</dbReference>
<dbReference type="SUPFAM" id="SSF47203">
    <property type="entry name" value="Acyl-CoA dehydrogenase C-terminal domain-like"/>
    <property type="match status" value="1"/>
</dbReference>
<reference evidence="7" key="3">
    <citation type="submission" date="2025-08" db="UniProtKB">
        <authorList>
            <consortium name="RefSeq"/>
        </authorList>
    </citation>
    <scope>IDENTIFICATION</scope>
    <source>
        <strain evidence="7">CBS 342.82</strain>
    </source>
</reference>
<dbReference type="InterPro" id="IPR052904">
    <property type="entry name" value="Acyl-CoA_dehydrogenase-like"/>
</dbReference>
<dbReference type="GeneID" id="54362110"/>
<feature type="domain" description="Adaptive response protein AidB N-terminal" evidence="5">
    <location>
        <begin position="24"/>
        <end position="177"/>
    </location>
</feature>
<evidence type="ECO:0000256" key="2">
    <source>
        <dbReference type="ARBA" id="ARBA00022630"/>
    </source>
</evidence>
<dbReference type="InterPro" id="IPR009075">
    <property type="entry name" value="AcylCo_DH/oxidase_C"/>
</dbReference>
<dbReference type="Gene3D" id="2.40.110.20">
    <property type="match status" value="1"/>
</dbReference>
<comment type="similarity">
    <text evidence="1">Belongs to the acyl-CoA dehydrogenase family.</text>
</comment>
<proteinExistence type="inferred from homology"/>
<dbReference type="Pfam" id="PF00441">
    <property type="entry name" value="Acyl-CoA_dh_1"/>
    <property type="match status" value="1"/>
</dbReference>
<dbReference type="Gene3D" id="6.10.250.600">
    <property type="match status" value="1"/>
</dbReference>
<reference evidence="7" key="1">
    <citation type="submission" date="2020-01" db="EMBL/GenBank/DDBJ databases">
        <authorList>
            <consortium name="DOE Joint Genome Institute"/>
            <person name="Haridas S."/>
            <person name="Albert R."/>
            <person name="Binder M."/>
            <person name="Bloem J."/>
            <person name="Labutti K."/>
            <person name="Salamov A."/>
            <person name="Andreopoulos B."/>
            <person name="Baker S.E."/>
            <person name="Barry K."/>
            <person name="Bills G."/>
            <person name="Bluhm B.H."/>
            <person name="Cannon C."/>
            <person name="Castanera R."/>
            <person name="Culley D.E."/>
            <person name="Daum C."/>
            <person name="Ezra D."/>
            <person name="Gonzalez J.B."/>
            <person name="Henrissat B."/>
            <person name="Kuo A."/>
            <person name="Liang C."/>
            <person name="Lipzen A."/>
            <person name="Lutzoni F."/>
            <person name="Magnuson J."/>
            <person name="Mondo S."/>
            <person name="Nolan M."/>
            <person name="Ohm R."/>
            <person name="Pangilinan J."/>
            <person name="Park H.-J."/>
            <person name="Ramirez L."/>
            <person name="Alfaro M."/>
            <person name="Sun H."/>
            <person name="Tritt A."/>
            <person name="Yoshinaga Y."/>
            <person name="Zwiers L.-H."/>
            <person name="Turgeon B.G."/>
            <person name="Goodwin S.B."/>
            <person name="Spatafora J.W."/>
            <person name="Crous P.W."/>
            <person name="Grigoriev I.V."/>
        </authorList>
    </citation>
    <scope>NUCLEOTIDE SEQUENCE</scope>
    <source>
        <strain evidence="7">CBS 342.82</strain>
    </source>
</reference>
<dbReference type="GO" id="GO:0003995">
    <property type="term" value="F:acyl-CoA dehydrogenase activity"/>
    <property type="evidence" value="ECO:0007669"/>
    <property type="project" value="TreeGrafter"/>
</dbReference>
<evidence type="ECO:0000256" key="1">
    <source>
        <dbReference type="ARBA" id="ARBA00009347"/>
    </source>
</evidence>
<evidence type="ECO:0000259" key="4">
    <source>
        <dbReference type="Pfam" id="PF00441"/>
    </source>
</evidence>
<dbReference type="Gene3D" id="1.20.140.10">
    <property type="entry name" value="Butyryl-CoA Dehydrogenase, subunit A, domain 3"/>
    <property type="match status" value="1"/>
</dbReference>
<dbReference type="InterPro" id="IPR009100">
    <property type="entry name" value="AcylCoA_DH/oxidase_NM_dom_sf"/>
</dbReference>
<gene>
    <name evidence="7" type="ORF">K489DRAFT_378073</name>
</gene>
<keyword evidence="3" id="KW-0274">FAD</keyword>
<protein>
    <submittedName>
        <fullName evidence="7">Acyl-CoA dehydrogenase</fullName>
    </submittedName>
</protein>
<accession>A0A6J3MD54</accession>
<organism evidence="7">
    <name type="scientific">Dissoconium aciculare CBS 342.82</name>
    <dbReference type="NCBI Taxonomy" id="1314786"/>
    <lineage>
        <taxon>Eukaryota</taxon>
        <taxon>Fungi</taxon>
        <taxon>Dikarya</taxon>
        <taxon>Ascomycota</taxon>
        <taxon>Pezizomycotina</taxon>
        <taxon>Dothideomycetes</taxon>
        <taxon>Dothideomycetidae</taxon>
        <taxon>Mycosphaerellales</taxon>
        <taxon>Dissoconiaceae</taxon>
        <taxon>Dissoconium</taxon>
    </lineage>
</organism>
<dbReference type="AlphaFoldDB" id="A0A6J3MD54"/>